<dbReference type="EMBL" id="JAJAQI010000014">
    <property type="protein sequence ID" value="MCB4822279.1"/>
    <property type="molecule type" value="Genomic_DNA"/>
</dbReference>
<feature type="region of interest" description="Disordered" evidence="1">
    <location>
        <begin position="77"/>
        <end position="106"/>
    </location>
</feature>
<evidence type="ECO:0000313" key="3">
    <source>
        <dbReference type="Proteomes" id="UP001139311"/>
    </source>
</evidence>
<dbReference type="Pfam" id="PF05762">
    <property type="entry name" value="VWA_CoxE"/>
    <property type="match status" value="1"/>
</dbReference>
<evidence type="ECO:0000313" key="2">
    <source>
        <dbReference type="EMBL" id="MCB4822279.1"/>
    </source>
</evidence>
<gene>
    <name evidence="2" type="ORF">LHA35_11100</name>
</gene>
<keyword evidence="3" id="KW-1185">Reference proteome</keyword>
<dbReference type="AlphaFoldDB" id="A0A9X1L882"/>
<organism evidence="2 3">
    <name type="scientific">Roseicella aerolata</name>
    <dbReference type="NCBI Taxonomy" id="2883479"/>
    <lineage>
        <taxon>Bacteria</taxon>
        <taxon>Pseudomonadati</taxon>
        <taxon>Pseudomonadota</taxon>
        <taxon>Alphaproteobacteria</taxon>
        <taxon>Acetobacterales</taxon>
        <taxon>Roseomonadaceae</taxon>
        <taxon>Roseicella</taxon>
    </lineage>
</organism>
<comment type="caution">
    <text evidence="2">The sequence shown here is derived from an EMBL/GenBank/DDBJ whole genome shotgun (WGS) entry which is preliminary data.</text>
</comment>
<name>A0A9X1L882_9PROT</name>
<feature type="compositionally biased region" description="Gly residues" evidence="1">
    <location>
        <begin position="95"/>
        <end position="105"/>
    </location>
</feature>
<sequence length="449" mass="50111">MEGPLLDFFRAARSAGLRISPAESIDATRAAQVVGLGDRARLKDTLSLVLAKTVEEKRAFAEVFDLFFRRGDFSPAPPVEEAARQPAPEAQASGQGEGGGGGGGQIARMLLSGDQAELAAAVEEAAQEAGLSNIALFTQVNLFTRRILERMGLQALEREIAANPEAERTGRLRQGRDRLRDQVRDFVEQNLALFARGETEAFRERMLQQTRLSAIDRRDHERMRVLVRAMARRLATQYGRNRKRDRRGVLDVRRTLRRNMGWEGIPFHTVWKQERIEKPKLVVLCDVSGSVAAMAQFLLLFLYSLNEALSGLRSFAFSGNLVEVSDILERHPIEAAIPEVMARAGFGSSNYGMALADFEREHMRLLDSHTTVIILGDGRGNRTDPRVDILTRMADRSKQLVWLNPEVRTLWGTGDSDMLRYAPHCRVTAVCNTLQHLERVIGALLRDGG</sequence>
<dbReference type="PANTHER" id="PTHR39338:SF5">
    <property type="entry name" value="BLR6139 PROTEIN"/>
    <property type="match status" value="1"/>
</dbReference>
<proteinExistence type="predicted"/>
<dbReference type="PIRSF" id="PIRSF010256">
    <property type="entry name" value="CoxE_vWa"/>
    <property type="match status" value="1"/>
</dbReference>
<accession>A0A9X1L882</accession>
<dbReference type="Proteomes" id="UP001139311">
    <property type="component" value="Unassembled WGS sequence"/>
</dbReference>
<dbReference type="InterPro" id="IPR011195">
    <property type="entry name" value="UCP010256"/>
</dbReference>
<dbReference type="RefSeq" id="WP_226608356.1">
    <property type="nucleotide sequence ID" value="NZ_JAJAQI010000014.1"/>
</dbReference>
<dbReference type="PANTHER" id="PTHR39338">
    <property type="entry name" value="BLL5662 PROTEIN-RELATED"/>
    <property type="match status" value="1"/>
</dbReference>
<reference evidence="2" key="1">
    <citation type="submission" date="2021-10" db="EMBL/GenBank/DDBJ databases">
        <title>Roseicella aerolatum sp. nov., isolated from aerosols of e-waste dismantling site.</title>
        <authorList>
            <person name="Qin T."/>
        </authorList>
    </citation>
    <scope>NUCLEOTIDE SEQUENCE</scope>
    <source>
        <strain evidence="2">GB24</strain>
    </source>
</reference>
<feature type="compositionally biased region" description="Low complexity" evidence="1">
    <location>
        <begin position="84"/>
        <end position="94"/>
    </location>
</feature>
<dbReference type="InterPro" id="IPR008912">
    <property type="entry name" value="Uncharacterised_CoxE"/>
</dbReference>
<protein>
    <submittedName>
        <fullName evidence="2">VWA domain-containing protein</fullName>
    </submittedName>
</protein>
<evidence type="ECO:0000256" key="1">
    <source>
        <dbReference type="SAM" id="MobiDB-lite"/>
    </source>
</evidence>